<dbReference type="RefSeq" id="WP_089715463.1">
    <property type="nucleotide sequence ID" value="NZ_FMAR01000021.1"/>
</dbReference>
<evidence type="ECO:0000256" key="4">
    <source>
        <dbReference type="ARBA" id="ARBA00022692"/>
    </source>
</evidence>
<proteinExistence type="inferred from homology"/>
<feature type="transmembrane region" description="Helical" evidence="7">
    <location>
        <begin position="113"/>
        <end position="132"/>
    </location>
</feature>
<dbReference type="PANTHER" id="PTHR33452">
    <property type="entry name" value="OXIDOREDUCTASE CATD-RELATED"/>
    <property type="match status" value="1"/>
</dbReference>
<feature type="transmembrane region" description="Helical" evidence="7">
    <location>
        <begin position="84"/>
        <end position="101"/>
    </location>
</feature>
<evidence type="ECO:0000256" key="7">
    <source>
        <dbReference type="SAM" id="Phobius"/>
    </source>
</evidence>
<gene>
    <name evidence="8" type="ORF">GA0116948_12116</name>
</gene>
<keyword evidence="9" id="KW-1185">Reference proteome</keyword>
<dbReference type="EMBL" id="FMAR01000021">
    <property type="protein sequence ID" value="SCC62699.1"/>
    <property type="molecule type" value="Genomic_DNA"/>
</dbReference>
<evidence type="ECO:0000256" key="5">
    <source>
        <dbReference type="ARBA" id="ARBA00022989"/>
    </source>
</evidence>
<keyword evidence="5 7" id="KW-1133">Transmembrane helix</keyword>
<name>A0A1C4G3A5_9BACT</name>
<evidence type="ECO:0000256" key="1">
    <source>
        <dbReference type="ARBA" id="ARBA00004651"/>
    </source>
</evidence>
<evidence type="ECO:0000256" key="6">
    <source>
        <dbReference type="ARBA" id="ARBA00023136"/>
    </source>
</evidence>
<dbReference type="OrthoDB" id="680764at2"/>
<dbReference type="GO" id="GO:0005886">
    <property type="term" value="C:plasma membrane"/>
    <property type="evidence" value="ECO:0007669"/>
    <property type="project" value="UniProtKB-SubCell"/>
</dbReference>
<comment type="similarity">
    <text evidence="2">Belongs to the DoxX family.</text>
</comment>
<dbReference type="AlphaFoldDB" id="A0A1C4G3A5"/>
<dbReference type="PANTHER" id="PTHR33452:SF1">
    <property type="entry name" value="INNER MEMBRANE PROTEIN YPHA-RELATED"/>
    <property type="match status" value="1"/>
</dbReference>
<dbReference type="InterPro" id="IPR051907">
    <property type="entry name" value="DoxX-like_oxidoreductase"/>
</dbReference>
<protein>
    <submittedName>
        <fullName evidence="8">Uncharacterized membrane protein YphA, DoxX/SURF4 family</fullName>
    </submittedName>
</protein>
<feature type="transmembrane region" description="Helical" evidence="7">
    <location>
        <begin position="21"/>
        <end position="39"/>
    </location>
</feature>
<dbReference type="Pfam" id="PF07681">
    <property type="entry name" value="DoxX"/>
    <property type="match status" value="1"/>
</dbReference>
<evidence type="ECO:0000313" key="8">
    <source>
        <dbReference type="EMBL" id="SCC62699.1"/>
    </source>
</evidence>
<keyword evidence="6 7" id="KW-0472">Membrane</keyword>
<dbReference type="Proteomes" id="UP000242818">
    <property type="component" value="Unassembled WGS sequence"/>
</dbReference>
<accession>A0A1C4G3A5</accession>
<feature type="transmembrane region" description="Helical" evidence="7">
    <location>
        <begin position="54"/>
        <end position="77"/>
    </location>
</feature>
<organism evidence="8 9">
    <name type="scientific">Chitinophaga costaii</name>
    <dbReference type="NCBI Taxonomy" id="1335309"/>
    <lineage>
        <taxon>Bacteria</taxon>
        <taxon>Pseudomonadati</taxon>
        <taxon>Bacteroidota</taxon>
        <taxon>Chitinophagia</taxon>
        <taxon>Chitinophagales</taxon>
        <taxon>Chitinophagaceae</taxon>
        <taxon>Chitinophaga</taxon>
    </lineage>
</organism>
<evidence type="ECO:0000256" key="2">
    <source>
        <dbReference type="ARBA" id="ARBA00006679"/>
    </source>
</evidence>
<evidence type="ECO:0000256" key="3">
    <source>
        <dbReference type="ARBA" id="ARBA00022475"/>
    </source>
</evidence>
<keyword evidence="4 7" id="KW-0812">Transmembrane</keyword>
<keyword evidence="3" id="KW-1003">Cell membrane</keyword>
<sequence>MNLLDRIGGWGDNHHPRWLDIVRFSLGIFLFWKGIMFVQHRDDLMALINTKRDLAVLSMALFQFIVFAHLLGGLFIALGLLTRLAILVNIPILLGAIFFFHTPTGLFSAHSVMWQSVTVLCLLVFFLVEGSGPWSIDGHWRRHPEEVA</sequence>
<dbReference type="STRING" id="1335309.GA0116948_12116"/>
<comment type="subcellular location">
    <subcellularLocation>
        <location evidence="1">Cell membrane</location>
        <topology evidence="1">Multi-pass membrane protein</topology>
    </subcellularLocation>
</comment>
<reference evidence="8 9" key="1">
    <citation type="submission" date="2016-08" db="EMBL/GenBank/DDBJ databases">
        <authorList>
            <person name="Seilhamer J.J."/>
        </authorList>
    </citation>
    <scope>NUCLEOTIDE SEQUENCE [LARGE SCALE GENOMIC DNA]</scope>
    <source>
        <strain evidence="8 9">A37T2</strain>
    </source>
</reference>
<dbReference type="InterPro" id="IPR032808">
    <property type="entry name" value="DoxX"/>
</dbReference>
<evidence type="ECO:0000313" key="9">
    <source>
        <dbReference type="Proteomes" id="UP000242818"/>
    </source>
</evidence>